<evidence type="ECO:0000313" key="2">
    <source>
        <dbReference type="EMBL" id="CAK0833766.1"/>
    </source>
</evidence>
<gene>
    <name evidence="2" type="ORF">PCOR1329_LOCUS31361</name>
</gene>
<proteinExistence type="predicted"/>
<dbReference type="EMBL" id="CAUYUJ010012336">
    <property type="protein sequence ID" value="CAK0833766.1"/>
    <property type="molecule type" value="Genomic_DNA"/>
</dbReference>
<name>A0ABN9SPU6_9DINO</name>
<organism evidence="2 3">
    <name type="scientific">Prorocentrum cordatum</name>
    <dbReference type="NCBI Taxonomy" id="2364126"/>
    <lineage>
        <taxon>Eukaryota</taxon>
        <taxon>Sar</taxon>
        <taxon>Alveolata</taxon>
        <taxon>Dinophyceae</taxon>
        <taxon>Prorocentrales</taxon>
        <taxon>Prorocentraceae</taxon>
        <taxon>Prorocentrum</taxon>
    </lineage>
</organism>
<comment type="caution">
    <text evidence="2">The sequence shown here is derived from an EMBL/GenBank/DDBJ whole genome shotgun (WGS) entry which is preliminary data.</text>
</comment>
<reference evidence="2" key="1">
    <citation type="submission" date="2023-10" db="EMBL/GenBank/DDBJ databases">
        <authorList>
            <person name="Chen Y."/>
            <person name="Shah S."/>
            <person name="Dougan E. K."/>
            <person name="Thang M."/>
            <person name="Chan C."/>
        </authorList>
    </citation>
    <scope>NUCLEOTIDE SEQUENCE [LARGE SCALE GENOMIC DNA]</scope>
</reference>
<protein>
    <submittedName>
        <fullName evidence="2">Uncharacterized protein</fullName>
    </submittedName>
</protein>
<evidence type="ECO:0000256" key="1">
    <source>
        <dbReference type="SAM" id="MobiDB-lite"/>
    </source>
</evidence>
<evidence type="ECO:0000313" key="3">
    <source>
        <dbReference type="Proteomes" id="UP001189429"/>
    </source>
</evidence>
<feature type="compositionally biased region" description="Low complexity" evidence="1">
    <location>
        <begin position="91"/>
        <end position="108"/>
    </location>
</feature>
<sequence>MTDVTASGASGGSDSLADELRAAQLQAAQLQAAAQKAAEQAERDPWARRHGAAGAAAGAHDCPKEPEPEPQQMRLGCGGWAAEPRGGCDGRAGPRASRAGRPRASVSRLRVALRSARPMSQDIQ</sequence>
<feature type="region of interest" description="Disordered" evidence="1">
    <location>
        <begin position="34"/>
        <end position="124"/>
    </location>
</feature>
<dbReference type="Proteomes" id="UP001189429">
    <property type="component" value="Unassembled WGS sequence"/>
</dbReference>
<keyword evidence="3" id="KW-1185">Reference proteome</keyword>
<accession>A0ABN9SPU6</accession>